<keyword evidence="3" id="KW-0804">Transcription</keyword>
<evidence type="ECO:0000256" key="3">
    <source>
        <dbReference type="ARBA" id="ARBA00023163"/>
    </source>
</evidence>
<evidence type="ECO:0000256" key="4">
    <source>
        <dbReference type="SAM" id="MobiDB-lite"/>
    </source>
</evidence>
<organism evidence="6 7">
    <name type="scientific">Embleya scabrispora</name>
    <dbReference type="NCBI Taxonomy" id="159449"/>
    <lineage>
        <taxon>Bacteria</taxon>
        <taxon>Bacillati</taxon>
        <taxon>Actinomycetota</taxon>
        <taxon>Actinomycetes</taxon>
        <taxon>Kitasatosporales</taxon>
        <taxon>Streptomycetaceae</taxon>
        <taxon>Embleya</taxon>
    </lineage>
</organism>
<name>A0A1T3NLS3_9ACTN</name>
<dbReference type="PROSITE" id="PS01124">
    <property type="entry name" value="HTH_ARAC_FAMILY_2"/>
    <property type="match status" value="1"/>
</dbReference>
<reference evidence="6 7" key="1">
    <citation type="submission" date="2017-03" db="EMBL/GenBank/DDBJ databases">
        <title>Draft genome sequence of Streptomyces scabrisporus NF3, endophyte isolated from Amphipterygium adstringens.</title>
        <authorList>
            <person name="Vazquez M."/>
            <person name="Ceapa C.D."/>
            <person name="Rodriguez Luna D."/>
            <person name="Sanchez Esquivel S."/>
        </authorList>
    </citation>
    <scope>NUCLEOTIDE SEQUENCE [LARGE SCALE GENOMIC DNA]</scope>
    <source>
        <strain evidence="6 7">NF3</strain>
    </source>
</reference>
<keyword evidence="2" id="KW-0238">DNA-binding</keyword>
<evidence type="ECO:0000313" key="7">
    <source>
        <dbReference type="Proteomes" id="UP000190037"/>
    </source>
</evidence>
<dbReference type="InterPro" id="IPR020449">
    <property type="entry name" value="Tscrpt_reg_AraC-type_HTH"/>
</dbReference>
<keyword evidence="1" id="KW-0805">Transcription regulation</keyword>
<dbReference type="GO" id="GO:0003700">
    <property type="term" value="F:DNA-binding transcription factor activity"/>
    <property type="evidence" value="ECO:0007669"/>
    <property type="project" value="InterPro"/>
</dbReference>
<dbReference type="PANTHER" id="PTHR47893">
    <property type="entry name" value="REGULATORY PROTEIN PCHR"/>
    <property type="match status" value="1"/>
</dbReference>
<protein>
    <recommendedName>
        <fullName evidence="5">HTH araC/xylS-type domain-containing protein</fullName>
    </recommendedName>
</protein>
<evidence type="ECO:0000256" key="1">
    <source>
        <dbReference type="ARBA" id="ARBA00023015"/>
    </source>
</evidence>
<feature type="compositionally biased region" description="Basic residues" evidence="4">
    <location>
        <begin position="1"/>
        <end position="10"/>
    </location>
</feature>
<dbReference type="STRING" id="159449.B4N89_42330"/>
<comment type="caution">
    <text evidence="6">The sequence shown here is derived from an EMBL/GenBank/DDBJ whole genome shotgun (WGS) entry which is preliminary data.</text>
</comment>
<dbReference type="AlphaFoldDB" id="A0A1T3NLS3"/>
<sequence>MPNPGARRRTARPDEPSRGGPRLDADRGTRREPAAGSCRRTDGRHPLVRQLPPRRPGTEPREHRGGALHIRPLSAQALRGEGVTLARWIQRRRLHECRRELGRTGRDTVKVATVAQRWGFANPAHFSRAFRAAFGVSPRDWRESRATGRED</sequence>
<evidence type="ECO:0000313" key="6">
    <source>
        <dbReference type="EMBL" id="OPC77625.1"/>
    </source>
</evidence>
<feature type="compositionally biased region" description="Basic and acidic residues" evidence="4">
    <location>
        <begin position="11"/>
        <end position="45"/>
    </location>
</feature>
<dbReference type="SMART" id="SM00342">
    <property type="entry name" value="HTH_ARAC"/>
    <property type="match status" value="1"/>
</dbReference>
<dbReference type="InterPro" id="IPR018060">
    <property type="entry name" value="HTH_AraC"/>
</dbReference>
<accession>A0A1T3NLS3</accession>
<dbReference type="Proteomes" id="UP000190037">
    <property type="component" value="Unassembled WGS sequence"/>
</dbReference>
<dbReference type="GO" id="GO:0043565">
    <property type="term" value="F:sequence-specific DNA binding"/>
    <property type="evidence" value="ECO:0007669"/>
    <property type="project" value="InterPro"/>
</dbReference>
<proteinExistence type="predicted"/>
<dbReference type="PANTHER" id="PTHR47893:SF1">
    <property type="entry name" value="REGULATORY PROTEIN PCHR"/>
    <property type="match status" value="1"/>
</dbReference>
<gene>
    <name evidence="6" type="ORF">B4N89_42330</name>
</gene>
<dbReference type="Pfam" id="PF12833">
    <property type="entry name" value="HTH_18"/>
    <property type="match status" value="1"/>
</dbReference>
<evidence type="ECO:0000259" key="5">
    <source>
        <dbReference type="PROSITE" id="PS01124"/>
    </source>
</evidence>
<feature type="region of interest" description="Disordered" evidence="4">
    <location>
        <begin position="1"/>
        <end position="68"/>
    </location>
</feature>
<dbReference type="Gene3D" id="1.10.10.60">
    <property type="entry name" value="Homeodomain-like"/>
    <property type="match status" value="1"/>
</dbReference>
<keyword evidence="7" id="KW-1185">Reference proteome</keyword>
<dbReference type="EMBL" id="MWQN01000004">
    <property type="protein sequence ID" value="OPC77625.1"/>
    <property type="molecule type" value="Genomic_DNA"/>
</dbReference>
<dbReference type="SUPFAM" id="SSF46689">
    <property type="entry name" value="Homeodomain-like"/>
    <property type="match status" value="1"/>
</dbReference>
<dbReference type="InterPro" id="IPR053142">
    <property type="entry name" value="PchR_regulatory_protein"/>
</dbReference>
<evidence type="ECO:0000256" key="2">
    <source>
        <dbReference type="ARBA" id="ARBA00023125"/>
    </source>
</evidence>
<feature type="domain" description="HTH araC/xylS-type" evidence="5">
    <location>
        <begin position="82"/>
        <end position="144"/>
    </location>
</feature>
<feature type="compositionally biased region" description="Basic and acidic residues" evidence="4">
    <location>
        <begin position="56"/>
        <end position="65"/>
    </location>
</feature>
<dbReference type="PRINTS" id="PR00032">
    <property type="entry name" value="HTHARAC"/>
</dbReference>
<dbReference type="InterPro" id="IPR009057">
    <property type="entry name" value="Homeodomain-like_sf"/>
</dbReference>